<proteinExistence type="predicted"/>
<keyword evidence="2" id="KW-1185">Reference proteome</keyword>
<protein>
    <submittedName>
        <fullName evidence="1">Uncharacterized protein</fullName>
    </submittedName>
</protein>
<reference evidence="1 2" key="1">
    <citation type="journal article" date="2020" name="Microorganisms">
        <title>Osmotic Adaptation and Compatible Solute Biosynthesis of Phototrophic Bacteria as Revealed from Genome Analyses.</title>
        <authorList>
            <person name="Imhoff J.F."/>
            <person name="Rahn T."/>
            <person name="Kunzel S."/>
            <person name="Keller A."/>
            <person name="Neulinger S.C."/>
        </authorList>
    </citation>
    <scope>NUCLEOTIDE SEQUENCE [LARGE SCALE GENOMIC DNA]</scope>
    <source>
        <strain evidence="1 2">DSM 25653</strain>
    </source>
</reference>
<accession>A0A9X0WBV6</accession>
<organism evidence="1 2">
    <name type="scientific">Lamprobacter modestohalophilus</name>
    <dbReference type="NCBI Taxonomy" id="1064514"/>
    <lineage>
        <taxon>Bacteria</taxon>
        <taxon>Pseudomonadati</taxon>
        <taxon>Pseudomonadota</taxon>
        <taxon>Gammaproteobacteria</taxon>
        <taxon>Chromatiales</taxon>
        <taxon>Chromatiaceae</taxon>
        <taxon>Lamprobacter</taxon>
    </lineage>
</organism>
<evidence type="ECO:0000313" key="2">
    <source>
        <dbReference type="Proteomes" id="UP001138768"/>
    </source>
</evidence>
<comment type="caution">
    <text evidence="1">The sequence shown here is derived from an EMBL/GenBank/DDBJ whole genome shotgun (WGS) entry which is preliminary data.</text>
</comment>
<gene>
    <name evidence="1" type="ORF">CKO42_20125</name>
</gene>
<name>A0A9X0WBV6_9GAMM</name>
<dbReference type="EMBL" id="NRRY01000046">
    <property type="protein sequence ID" value="MBK1620695.1"/>
    <property type="molecule type" value="Genomic_DNA"/>
</dbReference>
<dbReference type="Proteomes" id="UP001138768">
    <property type="component" value="Unassembled WGS sequence"/>
</dbReference>
<sequence length="103" mass="11093">MCILFNQRRCRIQWSRHRLSGRPAILLIEAQSPGALVAVATLDRPDLDLAPEEVAIAEFGPAAGALAALVEADVISPPLRVIDDEDQPILICRLQVDAVNGAD</sequence>
<dbReference type="RefSeq" id="WP_200247964.1">
    <property type="nucleotide sequence ID" value="NZ_NRRY01000046.1"/>
</dbReference>
<dbReference type="AlphaFoldDB" id="A0A9X0WBV6"/>
<evidence type="ECO:0000313" key="1">
    <source>
        <dbReference type="EMBL" id="MBK1620695.1"/>
    </source>
</evidence>